<evidence type="ECO:0000259" key="2">
    <source>
        <dbReference type="SMART" id="SM00032"/>
    </source>
</evidence>
<accession>A0A0D8XR06</accession>
<reference evidence="3 4" key="1">
    <citation type="submission" date="2013-11" db="EMBL/GenBank/DDBJ databases">
        <title>Draft genome of the bovine lungworm Dictyocaulus viviparus.</title>
        <authorList>
            <person name="Mitreva M."/>
        </authorList>
    </citation>
    <scope>NUCLEOTIDE SEQUENCE [LARGE SCALE GENOMIC DNA]</scope>
    <source>
        <strain evidence="3 4">HannoverDv2000</strain>
    </source>
</reference>
<dbReference type="Proteomes" id="UP000053766">
    <property type="component" value="Unassembled WGS sequence"/>
</dbReference>
<keyword evidence="1" id="KW-1015">Disulfide bond</keyword>
<protein>
    <submittedName>
        <fullName evidence="3">Sushi domain protein</fullName>
    </submittedName>
</protein>
<feature type="domain" description="Sushi" evidence="2">
    <location>
        <begin position="13"/>
        <end position="71"/>
    </location>
</feature>
<sequence length="139" mass="14222">MGNCPSSDTGTQCNSAPTVSFGATLSYSSGSEFGPWESGTKASMTCPFGQSVIGPSTSTCINGIWSMLGTCSSSGMNTPCYFGLLNPPNGFITYSEPTPPYASGTVATLTCNAGFIVIGPNNAVCTNGSFTMIGTCRQF</sequence>
<dbReference type="OrthoDB" id="6480633at2759"/>
<evidence type="ECO:0000313" key="4">
    <source>
        <dbReference type="Proteomes" id="UP000053766"/>
    </source>
</evidence>
<dbReference type="SMART" id="SM00032">
    <property type="entry name" value="CCP"/>
    <property type="match status" value="2"/>
</dbReference>
<dbReference type="Gene3D" id="2.10.70.10">
    <property type="entry name" value="Complement Module, domain 1"/>
    <property type="match status" value="2"/>
</dbReference>
<gene>
    <name evidence="3" type="ORF">DICVIV_07739</name>
</gene>
<reference evidence="4" key="2">
    <citation type="journal article" date="2016" name="Sci. Rep.">
        <title>Dictyocaulus viviparus genome, variome and transcriptome elucidate lungworm biology and support future intervention.</title>
        <authorList>
            <person name="McNulty S.N."/>
            <person name="Strube C."/>
            <person name="Rosa B.A."/>
            <person name="Martin J.C."/>
            <person name="Tyagi R."/>
            <person name="Choi Y.J."/>
            <person name="Wang Q."/>
            <person name="Hallsworth Pepin K."/>
            <person name="Zhang X."/>
            <person name="Ozersky P."/>
            <person name="Wilson R.K."/>
            <person name="Sternberg P.W."/>
            <person name="Gasser R.B."/>
            <person name="Mitreva M."/>
        </authorList>
    </citation>
    <scope>NUCLEOTIDE SEQUENCE [LARGE SCALE GENOMIC DNA]</scope>
    <source>
        <strain evidence="4">HannoverDv2000</strain>
    </source>
</reference>
<dbReference type="InterPro" id="IPR000436">
    <property type="entry name" value="Sushi_SCR_CCP_dom"/>
</dbReference>
<proteinExistence type="predicted"/>
<evidence type="ECO:0000256" key="1">
    <source>
        <dbReference type="ARBA" id="ARBA00023157"/>
    </source>
</evidence>
<dbReference type="SUPFAM" id="SSF57535">
    <property type="entry name" value="Complement control module/SCR domain"/>
    <property type="match status" value="2"/>
</dbReference>
<keyword evidence="4" id="KW-1185">Reference proteome</keyword>
<organism evidence="3 4">
    <name type="scientific">Dictyocaulus viviparus</name>
    <name type="common">Bovine lungworm</name>
    <dbReference type="NCBI Taxonomy" id="29172"/>
    <lineage>
        <taxon>Eukaryota</taxon>
        <taxon>Metazoa</taxon>
        <taxon>Ecdysozoa</taxon>
        <taxon>Nematoda</taxon>
        <taxon>Chromadorea</taxon>
        <taxon>Rhabditida</taxon>
        <taxon>Rhabditina</taxon>
        <taxon>Rhabditomorpha</taxon>
        <taxon>Strongyloidea</taxon>
        <taxon>Metastrongylidae</taxon>
        <taxon>Dictyocaulus</taxon>
    </lineage>
</organism>
<dbReference type="EMBL" id="KN716364">
    <property type="protein sequence ID" value="KJH46219.1"/>
    <property type="molecule type" value="Genomic_DNA"/>
</dbReference>
<evidence type="ECO:0000313" key="3">
    <source>
        <dbReference type="EMBL" id="KJH46219.1"/>
    </source>
</evidence>
<name>A0A0D8XR06_DICVI</name>
<dbReference type="InterPro" id="IPR035976">
    <property type="entry name" value="Sushi/SCR/CCP_sf"/>
</dbReference>
<dbReference type="Pfam" id="PF00084">
    <property type="entry name" value="Sushi"/>
    <property type="match status" value="1"/>
</dbReference>
<dbReference type="CDD" id="cd00033">
    <property type="entry name" value="CCP"/>
    <property type="match status" value="1"/>
</dbReference>
<dbReference type="AlphaFoldDB" id="A0A0D8XR06"/>
<feature type="domain" description="Sushi" evidence="2">
    <location>
        <begin position="82"/>
        <end position="136"/>
    </location>
</feature>